<feature type="domain" description="Malate synthase TIM barrel" evidence="8">
    <location>
        <begin position="154"/>
        <end position="398"/>
    </location>
</feature>
<reference evidence="11 12" key="1">
    <citation type="submission" date="2020-01" db="EMBL/GenBank/DDBJ databases">
        <title>A novel Bacillus sp. from Pasinler.</title>
        <authorList>
            <person name="Adiguzel A."/>
            <person name="Ay H."/>
            <person name="Baltaci M.O."/>
        </authorList>
    </citation>
    <scope>NUCLEOTIDE SEQUENCE [LARGE SCALE GENOMIC DNA]</scope>
    <source>
        <strain evidence="11 12">P1</strain>
    </source>
</reference>
<dbReference type="Pfam" id="PF01274">
    <property type="entry name" value="MS_TIM-barrel"/>
    <property type="match status" value="1"/>
</dbReference>
<evidence type="ECO:0000256" key="3">
    <source>
        <dbReference type="ARBA" id="ARBA00022435"/>
    </source>
</evidence>
<evidence type="ECO:0000313" key="12">
    <source>
        <dbReference type="Proteomes" id="UP000743899"/>
    </source>
</evidence>
<protein>
    <recommendedName>
        <fullName evidence="2 7">Malate synthase</fullName>
        <ecNumber evidence="2 7">2.3.3.9</ecNumber>
    </recommendedName>
</protein>
<dbReference type="PIRSF" id="PIRSF001363">
    <property type="entry name" value="Malate_synth"/>
    <property type="match status" value="1"/>
</dbReference>
<comment type="pathway">
    <text evidence="7">Carbohydrate metabolism; glyoxylate cycle; (S)-malate from isocitrate: step 2/2.</text>
</comment>
<dbReference type="Proteomes" id="UP000743899">
    <property type="component" value="Unassembled WGS sequence"/>
</dbReference>
<feature type="domain" description="Malate synthase N-terminal" evidence="9">
    <location>
        <begin position="11"/>
        <end position="62"/>
    </location>
</feature>
<dbReference type="NCBIfam" id="TIGR01344">
    <property type="entry name" value="malate_syn_A"/>
    <property type="match status" value="1"/>
</dbReference>
<dbReference type="InterPro" id="IPR001465">
    <property type="entry name" value="Malate_synthase_TIM"/>
</dbReference>
<dbReference type="EC" id="2.3.3.9" evidence="2 7"/>
<sequence>MEKLQVQLQYEKSEIVTEEAAQFLAKLHDKFENRRREILRLREERQKEFDQGKSPTFLEETKSIREGDWTISPLPKDLQDRRVEITGPASDPKMVINAFNSGAKMFMADFEDANSPTYKNNIQGQINLRDAIRGILTFTAPTGKFYQLKEDRAVLIVRPRGWHLVEHHFKVDGESISGSLFDFGLFFFHNAKTLIEKGSGPYFYLPKLESAQEARLWNDVFVFAQNELGIPQGTIKATVLIETITAAFEADEILYELREHSAGLNCGRWDYIFSIIKKFKNHKDFILPDRALVTMEVPFMRAYCLYVVKVCHKRNAPAIGGMAAQIPVKNDEEANRIAFEKVRKDKEREVRDGFDGSWVAHPGLVPTVMDVFNENMPQSNQIDRKRDDVQVTAEQLLEVPDGDITEEGLRINISVGIQYIEAWLGGRGAVPIFNLMEDAATAEISRAQVWQWIRHPKGILNDGRKVTFELVNQLIEEELEKIKAQVGKERYESGRFEEATELFRELIEQDEFAEFLTLPGYEKLN</sequence>
<dbReference type="CDD" id="cd00727">
    <property type="entry name" value="malate_synt_A"/>
    <property type="match status" value="1"/>
</dbReference>
<proteinExistence type="inferred from homology"/>
<organism evidence="11 12">
    <name type="scientific">Pallidibacillus pasinlerensis</name>
    <dbReference type="NCBI Taxonomy" id="2703818"/>
    <lineage>
        <taxon>Bacteria</taxon>
        <taxon>Bacillati</taxon>
        <taxon>Bacillota</taxon>
        <taxon>Bacilli</taxon>
        <taxon>Bacillales</taxon>
        <taxon>Bacillaceae</taxon>
        <taxon>Pallidibacillus</taxon>
    </lineage>
</organism>
<dbReference type="EMBL" id="JAACYS010000055">
    <property type="protein sequence ID" value="NCU18323.1"/>
    <property type="molecule type" value="Genomic_DNA"/>
</dbReference>
<name>A0ABX0AAW2_9BACI</name>
<keyword evidence="5 7" id="KW-0808">Transferase</keyword>
<keyword evidence="11" id="KW-0012">Acyltransferase</keyword>
<dbReference type="RefSeq" id="WP_161921153.1">
    <property type="nucleotide sequence ID" value="NZ_JAACYS010000055.1"/>
</dbReference>
<comment type="similarity">
    <text evidence="1 7">Belongs to the malate synthase family.</text>
</comment>
<evidence type="ECO:0000259" key="8">
    <source>
        <dbReference type="Pfam" id="PF01274"/>
    </source>
</evidence>
<accession>A0ABX0AAW2</accession>
<dbReference type="InterPro" id="IPR006252">
    <property type="entry name" value="Malate_synthA"/>
</dbReference>
<dbReference type="SUPFAM" id="SSF51645">
    <property type="entry name" value="Malate synthase G"/>
    <property type="match status" value="1"/>
</dbReference>
<evidence type="ECO:0000256" key="7">
    <source>
        <dbReference type="RuleBase" id="RU000555"/>
    </source>
</evidence>
<evidence type="ECO:0000256" key="2">
    <source>
        <dbReference type="ARBA" id="ARBA00012636"/>
    </source>
</evidence>
<comment type="catalytic activity">
    <reaction evidence="6 7">
        <text>glyoxylate + acetyl-CoA + H2O = (S)-malate + CoA + H(+)</text>
        <dbReference type="Rhea" id="RHEA:18181"/>
        <dbReference type="ChEBI" id="CHEBI:15377"/>
        <dbReference type="ChEBI" id="CHEBI:15378"/>
        <dbReference type="ChEBI" id="CHEBI:15589"/>
        <dbReference type="ChEBI" id="CHEBI:36655"/>
        <dbReference type="ChEBI" id="CHEBI:57287"/>
        <dbReference type="ChEBI" id="CHEBI:57288"/>
        <dbReference type="EC" id="2.3.3.9"/>
    </reaction>
</comment>
<evidence type="ECO:0000259" key="10">
    <source>
        <dbReference type="Pfam" id="PF20659"/>
    </source>
</evidence>
<keyword evidence="3 7" id="KW-0329">Glyoxylate bypass</keyword>
<evidence type="ECO:0000256" key="4">
    <source>
        <dbReference type="ARBA" id="ARBA00022532"/>
    </source>
</evidence>
<dbReference type="InterPro" id="IPR048356">
    <property type="entry name" value="MS_N"/>
</dbReference>
<dbReference type="InterPro" id="IPR048355">
    <property type="entry name" value="MS_C"/>
</dbReference>
<gene>
    <name evidence="11" type="primary">aceB</name>
    <name evidence="11" type="ORF">GW534_11405</name>
</gene>
<dbReference type="PANTHER" id="PTHR42902:SF1">
    <property type="entry name" value="MALATE SYNTHASE 1-RELATED"/>
    <property type="match status" value="1"/>
</dbReference>
<dbReference type="PROSITE" id="PS00510">
    <property type="entry name" value="MALATE_SYNTHASE"/>
    <property type="match status" value="1"/>
</dbReference>
<keyword evidence="4 7" id="KW-0816">Tricarboxylic acid cycle</keyword>
<dbReference type="InterPro" id="IPR011076">
    <property type="entry name" value="Malate_synth_sf"/>
</dbReference>
<dbReference type="InterPro" id="IPR046363">
    <property type="entry name" value="MS_N_TIM-barrel_dom"/>
</dbReference>
<evidence type="ECO:0000256" key="5">
    <source>
        <dbReference type="ARBA" id="ARBA00022679"/>
    </source>
</evidence>
<evidence type="ECO:0000259" key="9">
    <source>
        <dbReference type="Pfam" id="PF20656"/>
    </source>
</evidence>
<dbReference type="GO" id="GO:0004474">
    <property type="term" value="F:malate synthase activity"/>
    <property type="evidence" value="ECO:0007669"/>
    <property type="project" value="UniProtKB-EC"/>
</dbReference>
<feature type="domain" description="Malate synthase C-terminal" evidence="10">
    <location>
        <begin position="404"/>
        <end position="524"/>
    </location>
</feature>
<dbReference type="Gene3D" id="1.20.1220.12">
    <property type="entry name" value="Malate synthase, domain III"/>
    <property type="match status" value="1"/>
</dbReference>
<dbReference type="PANTHER" id="PTHR42902">
    <property type="entry name" value="MALATE SYNTHASE"/>
    <property type="match status" value="1"/>
</dbReference>
<dbReference type="Gene3D" id="3.20.20.360">
    <property type="entry name" value="Malate synthase, domain 3"/>
    <property type="match status" value="1"/>
</dbReference>
<evidence type="ECO:0000256" key="1">
    <source>
        <dbReference type="ARBA" id="ARBA00006394"/>
    </source>
</evidence>
<dbReference type="InterPro" id="IPR019830">
    <property type="entry name" value="Malate_synthase_CS"/>
</dbReference>
<comment type="caution">
    <text evidence="11">The sequence shown here is derived from an EMBL/GenBank/DDBJ whole genome shotgun (WGS) entry which is preliminary data.</text>
</comment>
<dbReference type="Pfam" id="PF20656">
    <property type="entry name" value="MS_N"/>
    <property type="match status" value="1"/>
</dbReference>
<dbReference type="Pfam" id="PF20659">
    <property type="entry name" value="MS_C"/>
    <property type="match status" value="1"/>
</dbReference>
<evidence type="ECO:0000256" key="6">
    <source>
        <dbReference type="ARBA" id="ARBA00047918"/>
    </source>
</evidence>
<dbReference type="InterPro" id="IPR044856">
    <property type="entry name" value="Malate_synth_C_sf"/>
</dbReference>
<keyword evidence="12" id="KW-1185">Reference proteome</keyword>
<evidence type="ECO:0000313" key="11">
    <source>
        <dbReference type="EMBL" id="NCU18323.1"/>
    </source>
</evidence>